<evidence type="ECO:0000313" key="5">
    <source>
        <dbReference type="Proteomes" id="UP000198287"/>
    </source>
</evidence>
<name>A0A226EF52_FOLCA</name>
<sequence>MPMMIAFEKASYSPGEVVSGHVVVIRSTTPQKVKGLSIRILGRANRILSEIENPIRSSKKELYFDDKVDIFGHDGRDSTLSVGETLFPFSFTLPHGLPSSFVWGRGNVLYFVEARLTRCGWKDDKKTSVRLSVDGVHDLNLDPIAPLPAQASASKYVNHLLTKSGPFGFSFLMQKSGFVRGHAATFQISVKNLSKVDAKRLRVTLIQEIVQDGKQSSSSVIEEVRGPAVASGEIQIWDGRLKIPDNIPPTNLGNLLNFSPVLSLNYFMQVELSPKSATVDPLTTKVPIIIGTIPLISSRSRFRHHHHDDTCPMSSTTPPTTNPSQFSPGFLIHHHGSSSSLVGGTNEGQAPPSYDDVVSEATRPPQNNNSTITTMQTNEQNAAVTQSTSASTTPCQENNEGEIPPSKNQPAKITSTEPEVGEDKVTIITCTPSTSHHNQVDQVTTTTMSKQHHVVTVQIKSCVDEELE</sequence>
<feature type="compositionally biased region" description="Polar residues" evidence="2">
    <location>
        <begin position="406"/>
        <end position="417"/>
    </location>
</feature>
<keyword evidence="5" id="KW-1185">Reference proteome</keyword>
<dbReference type="GO" id="GO:0015031">
    <property type="term" value="P:protein transport"/>
    <property type="evidence" value="ECO:0007669"/>
    <property type="project" value="TreeGrafter"/>
</dbReference>
<evidence type="ECO:0000256" key="1">
    <source>
        <dbReference type="ARBA" id="ARBA00005298"/>
    </source>
</evidence>
<dbReference type="EMBL" id="LNIX01000004">
    <property type="protein sequence ID" value="OXA56263.1"/>
    <property type="molecule type" value="Genomic_DNA"/>
</dbReference>
<dbReference type="InterPro" id="IPR011021">
    <property type="entry name" value="Arrestin-like_N"/>
</dbReference>
<evidence type="ECO:0000313" key="4">
    <source>
        <dbReference type="EMBL" id="OXA56263.1"/>
    </source>
</evidence>
<feature type="compositionally biased region" description="Low complexity" evidence="2">
    <location>
        <begin position="382"/>
        <end position="393"/>
    </location>
</feature>
<dbReference type="Pfam" id="PF00339">
    <property type="entry name" value="Arrestin_N"/>
    <property type="match status" value="1"/>
</dbReference>
<evidence type="ECO:0000259" key="3">
    <source>
        <dbReference type="SMART" id="SM01017"/>
    </source>
</evidence>
<feature type="region of interest" description="Disordered" evidence="2">
    <location>
        <begin position="336"/>
        <end position="421"/>
    </location>
</feature>
<evidence type="ECO:0000256" key="2">
    <source>
        <dbReference type="SAM" id="MobiDB-lite"/>
    </source>
</evidence>
<dbReference type="GO" id="GO:0005737">
    <property type="term" value="C:cytoplasm"/>
    <property type="evidence" value="ECO:0007669"/>
    <property type="project" value="TreeGrafter"/>
</dbReference>
<reference evidence="4 5" key="1">
    <citation type="submission" date="2015-12" db="EMBL/GenBank/DDBJ databases">
        <title>The genome of Folsomia candida.</title>
        <authorList>
            <person name="Faddeeva A."/>
            <person name="Derks M.F."/>
            <person name="Anvar Y."/>
            <person name="Smit S."/>
            <person name="Van Straalen N."/>
            <person name="Roelofs D."/>
        </authorList>
    </citation>
    <scope>NUCLEOTIDE SEQUENCE [LARGE SCALE GENOMIC DNA]</scope>
    <source>
        <strain evidence="4 5">VU population</strain>
        <tissue evidence="4">Whole body</tissue>
    </source>
</reference>
<dbReference type="SMART" id="SM01017">
    <property type="entry name" value="Arrestin_C"/>
    <property type="match status" value="1"/>
</dbReference>
<dbReference type="AlphaFoldDB" id="A0A226EF52"/>
<organism evidence="4 5">
    <name type="scientific">Folsomia candida</name>
    <name type="common">Springtail</name>
    <dbReference type="NCBI Taxonomy" id="158441"/>
    <lineage>
        <taxon>Eukaryota</taxon>
        <taxon>Metazoa</taxon>
        <taxon>Ecdysozoa</taxon>
        <taxon>Arthropoda</taxon>
        <taxon>Hexapoda</taxon>
        <taxon>Collembola</taxon>
        <taxon>Entomobryomorpha</taxon>
        <taxon>Isotomoidea</taxon>
        <taxon>Isotomidae</taxon>
        <taxon>Proisotominae</taxon>
        <taxon>Folsomia</taxon>
    </lineage>
</organism>
<gene>
    <name evidence="4" type="ORF">Fcan01_08970</name>
</gene>
<dbReference type="Proteomes" id="UP000198287">
    <property type="component" value="Unassembled WGS sequence"/>
</dbReference>
<dbReference type="InterPro" id="IPR011022">
    <property type="entry name" value="Arrestin_C-like"/>
</dbReference>
<dbReference type="Pfam" id="PF02752">
    <property type="entry name" value="Arrestin_C"/>
    <property type="match status" value="1"/>
</dbReference>
<feature type="domain" description="Arrestin C-terminal-like" evidence="3">
    <location>
        <begin position="163"/>
        <end position="295"/>
    </location>
</feature>
<dbReference type="OrthoDB" id="2333384at2759"/>
<feature type="compositionally biased region" description="Polar residues" evidence="2">
    <location>
        <begin position="364"/>
        <end position="381"/>
    </location>
</feature>
<dbReference type="InterPro" id="IPR014756">
    <property type="entry name" value="Ig_E-set"/>
</dbReference>
<comment type="similarity">
    <text evidence="1">Belongs to the arrestin family.</text>
</comment>
<dbReference type="PANTHER" id="PTHR11188">
    <property type="entry name" value="ARRESTIN DOMAIN CONTAINING PROTEIN"/>
    <property type="match status" value="1"/>
</dbReference>
<proteinExistence type="inferred from homology"/>
<dbReference type="PANTHER" id="PTHR11188:SF176">
    <property type="entry name" value="ARRESTIN DOMAIN-CONTAINING PROTEIN 1"/>
    <property type="match status" value="1"/>
</dbReference>
<comment type="caution">
    <text evidence="4">The sequence shown here is derived from an EMBL/GenBank/DDBJ whole genome shotgun (WGS) entry which is preliminary data.</text>
</comment>
<accession>A0A226EF52</accession>
<dbReference type="InterPro" id="IPR050357">
    <property type="entry name" value="Arrestin_domain-protein"/>
</dbReference>
<dbReference type="InterPro" id="IPR014752">
    <property type="entry name" value="Arrestin-like_C"/>
</dbReference>
<dbReference type="SUPFAM" id="SSF81296">
    <property type="entry name" value="E set domains"/>
    <property type="match status" value="2"/>
</dbReference>
<dbReference type="Gene3D" id="2.60.40.640">
    <property type="match status" value="2"/>
</dbReference>
<protein>
    <submittedName>
        <fullName evidence="4">Arrestin domain-containing protein 1</fullName>
    </submittedName>
</protein>